<comment type="caution">
    <text evidence="2">The sequence shown here is derived from an EMBL/GenBank/DDBJ whole genome shotgun (WGS) entry which is preliminary data.</text>
</comment>
<organism evidence="2 3">
    <name type="scientific">Thalassospira lucentensis</name>
    <dbReference type="NCBI Taxonomy" id="168935"/>
    <lineage>
        <taxon>Bacteria</taxon>
        <taxon>Pseudomonadati</taxon>
        <taxon>Pseudomonadota</taxon>
        <taxon>Alphaproteobacteria</taxon>
        <taxon>Rhodospirillales</taxon>
        <taxon>Thalassospiraceae</taxon>
        <taxon>Thalassospira</taxon>
    </lineage>
</organism>
<proteinExistence type="predicted"/>
<dbReference type="AlphaFoldDB" id="A0A154LBJ7"/>
<reference evidence="2 3" key="1">
    <citation type="submission" date="2015-12" db="EMBL/GenBank/DDBJ databases">
        <title>Genome sequence of Thalassospira lucentensis MCCC 1A02072.</title>
        <authorList>
            <person name="Lu L."/>
            <person name="Lai Q."/>
            <person name="Shao Z."/>
            <person name="Qian P."/>
        </authorList>
    </citation>
    <scope>NUCLEOTIDE SEQUENCE [LARGE SCALE GENOMIC DNA]</scope>
    <source>
        <strain evidence="2 3">MCCC 1A02072</strain>
    </source>
</reference>
<gene>
    <name evidence="2" type="ORF">AUP42_10300</name>
</gene>
<feature type="compositionally biased region" description="Basic and acidic residues" evidence="1">
    <location>
        <begin position="52"/>
        <end position="68"/>
    </location>
</feature>
<evidence type="ECO:0000313" key="3">
    <source>
        <dbReference type="Proteomes" id="UP000076335"/>
    </source>
</evidence>
<evidence type="ECO:0000313" key="2">
    <source>
        <dbReference type="EMBL" id="KZB69257.1"/>
    </source>
</evidence>
<sequence>MGQLLAVYKVFSKKVLDLFFYLWHKSKVNGRNAPGPKPAKRLAPRGFLRLGPDQRGDRDAAARIEAGRRSSPQDMDRGMAEPLRRYSALALIRF</sequence>
<accession>A0A154LBJ7</accession>
<feature type="region of interest" description="Disordered" evidence="1">
    <location>
        <begin position="32"/>
        <end position="79"/>
    </location>
</feature>
<protein>
    <submittedName>
        <fullName evidence="2">Uncharacterized protein</fullName>
    </submittedName>
</protein>
<dbReference type="Proteomes" id="UP000076335">
    <property type="component" value="Unassembled WGS sequence"/>
</dbReference>
<evidence type="ECO:0000256" key="1">
    <source>
        <dbReference type="SAM" id="MobiDB-lite"/>
    </source>
</evidence>
<name>A0A154LBJ7_9PROT</name>
<dbReference type="EMBL" id="LPVY01000002">
    <property type="protein sequence ID" value="KZB69257.1"/>
    <property type="molecule type" value="Genomic_DNA"/>
</dbReference>